<dbReference type="AlphaFoldDB" id="A0A941F5E8"/>
<organism evidence="7 8">
    <name type="scientific">Carboxylicivirga sediminis</name>
    <dbReference type="NCBI Taxonomy" id="2006564"/>
    <lineage>
        <taxon>Bacteria</taxon>
        <taxon>Pseudomonadati</taxon>
        <taxon>Bacteroidota</taxon>
        <taxon>Bacteroidia</taxon>
        <taxon>Marinilabiliales</taxon>
        <taxon>Marinilabiliaceae</taxon>
        <taxon>Carboxylicivirga</taxon>
    </lineage>
</organism>
<evidence type="ECO:0000313" key="7">
    <source>
        <dbReference type="EMBL" id="MBR8536754.1"/>
    </source>
</evidence>
<comment type="subcellular location">
    <subcellularLocation>
        <location evidence="1">Membrane</location>
        <topology evidence="1">Single-pass membrane protein</topology>
    </subcellularLocation>
</comment>
<accession>A0A941F5E8</accession>
<evidence type="ECO:0000256" key="5">
    <source>
        <dbReference type="SAM" id="Phobius"/>
    </source>
</evidence>
<dbReference type="PANTHER" id="PTHR30386:SF26">
    <property type="entry name" value="TRANSPORT PROTEIN COMB"/>
    <property type="match status" value="1"/>
</dbReference>
<reference evidence="7" key="2">
    <citation type="submission" date="2021-04" db="EMBL/GenBank/DDBJ databases">
        <authorList>
            <person name="Zhang T."/>
            <person name="Zhang Y."/>
            <person name="Lu D."/>
            <person name="Zuo D."/>
            <person name="Du Z."/>
        </authorList>
    </citation>
    <scope>NUCLEOTIDE SEQUENCE</scope>
    <source>
        <strain evidence="7">JR1</strain>
    </source>
</reference>
<keyword evidence="8" id="KW-1185">Reference proteome</keyword>
<feature type="domain" description="AprE-like beta-barrel" evidence="6">
    <location>
        <begin position="270"/>
        <end position="353"/>
    </location>
</feature>
<evidence type="ECO:0000256" key="2">
    <source>
        <dbReference type="ARBA" id="ARBA00022692"/>
    </source>
</evidence>
<dbReference type="GO" id="GO:0016020">
    <property type="term" value="C:membrane"/>
    <property type="evidence" value="ECO:0007669"/>
    <property type="project" value="UniProtKB-SubCell"/>
</dbReference>
<evidence type="ECO:0000256" key="3">
    <source>
        <dbReference type="ARBA" id="ARBA00022989"/>
    </source>
</evidence>
<evidence type="ECO:0000313" key="8">
    <source>
        <dbReference type="Proteomes" id="UP000679220"/>
    </source>
</evidence>
<dbReference type="RefSeq" id="WP_212191780.1">
    <property type="nucleotide sequence ID" value="NZ_JAGTAR010000022.1"/>
</dbReference>
<reference evidence="7" key="1">
    <citation type="journal article" date="2018" name="Int. J. Syst. Evol. Microbiol.">
        <title>Carboxylicivirga sediminis sp. nov., isolated from coastal sediment.</title>
        <authorList>
            <person name="Wang F.Q."/>
            <person name="Ren L.H."/>
            <person name="Zou R.J."/>
            <person name="Sun Y.Z."/>
            <person name="Liu X.J."/>
            <person name="Jiang F."/>
            <person name="Liu L.J."/>
        </authorList>
    </citation>
    <scope>NUCLEOTIDE SEQUENCE</scope>
    <source>
        <strain evidence="7">JR1</strain>
    </source>
</reference>
<evidence type="ECO:0000256" key="1">
    <source>
        <dbReference type="ARBA" id="ARBA00004167"/>
    </source>
</evidence>
<dbReference type="InterPro" id="IPR050739">
    <property type="entry name" value="MFP"/>
</dbReference>
<comment type="caution">
    <text evidence="7">The sequence shown here is derived from an EMBL/GenBank/DDBJ whole genome shotgun (WGS) entry which is preliminary data.</text>
</comment>
<gene>
    <name evidence="7" type="ORF">KDU71_14350</name>
</gene>
<keyword evidence="3 5" id="KW-1133">Transmembrane helix</keyword>
<feature type="transmembrane region" description="Helical" evidence="5">
    <location>
        <begin position="27"/>
        <end position="48"/>
    </location>
</feature>
<protein>
    <submittedName>
        <fullName evidence="7">HlyD family efflux transporter periplasmic adaptor subunit</fullName>
    </submittedName>
</protein>
<dbReference type="Pfam" id="PF26002">
    <property type="entry name" value="Beta-barrel_AprE"/>
    <property type="match status" value="1"/>
</dbReference>
<dbReference type="Gene3D" id="2.40.50.100">
    <property type="match status" value="1"/>
</dbReference>
<keyword evidence="4 5" id="KW-0472">Membrane</keyword>
<dbReference type="PANTHER" id="PTHR30386">
    <property type="entry name" value="MEMBRANE FUSION SUBUNIT OF EMRAB-TOLC MULTIDRUG EFFLUX PUMP"/>
    <property type="match status" value="1"/>
</dbReference>
<sequence>MPTDTPKFDQLKNKFNYYSANFYRGYALYWVILMILLLTLCALPFIYVDVSVQSRGIITSENKKVAIVSPLTARVVDCYIKENAKVSKGDTLVRLHQSGIQNEMAINNQQIILQQNYVADLSALLNESDTDELLTSLYKKEKDEYTNILNAYRGKIQKLNIDFDRTTELYAAGVVPLTTFQEDSFKLDVVRNELLTFQTSTKARWESERRNYTLAIHEVEGRNEQLKQQQNQYIITAPFAGSLIDFMSIASGHILNENQHIAYLSPEEELIAECYVSPADIGFIHPGMNVQLQIDTYDYNQWGLLRAQVVEVADDVVLMNDTYRYLIRCRLSDDHLKLKNGVKGSLRKGMSLTGRFVITQRSLFQLLFDNVDDWLNPKIINDTKTLNLGK</sequence>
<dbReference type="InterPro" id="IPR058982">
    <property type="entry name" value="Beta-barrel_AprE"/>
</dbReference>
<evidence type="ECO:0000259" key="6">
    <source>
        <dbReference type="Pfam" id="PF26002"/>
    </source>
</evidence>
<evidence type="ECO:0000256" key="4">
    <source>
        <dbReference type="ARBA" id="ARBA00023136"/>
    </source>
</evidence>
<keyword evidence="2 5" id="KW-0812">Transmembrane</keyword>
<proteinExistence type="predicted"/>
<dbReference type="Proteomes" id="UP000679220">
    <property type="component" value="Unassembled WGS sequence"/>
</dbReference>
<dbReference type="Gene3D" id="2.40.30.170">
    <property type="match status" value="1"/>
</dbReference>
<dbReference type="EMBL" id="JAGTAR010000022">
    <property type="protein sequence ID" value="MBR8536754.1"/>
    <property type="molecule type" value="Genomic_DNA"/>
</dbReference>
<name>A0A941F5E8_9BACT</name>